<keyword evidence="4" id="KW-1185">Reference proteome</keyword>
<feature type="chain" id="PRO_5039623785" description="Aminotransferase-like plant mobile domain-containing protein" evidence="1">
    <location>
        <begin position="20"/>
        <end position="122"/>
    </location>
</feature>
<dbReference type="InterPro" id="IPR019557">
    <property type="entry name" value="AminoTfrase-like_pln_mobile"/>
</dbReference>
<evidence type="ECO:0000259" key="2">
    <source>
        <dbReference type="Pfam" id="PF10536"/>
    </source>
</evidence>
<proteinExistence type="predicted"/>
<dbReference type="EMBL" id="JAMSHJ010000004">
    <property type="protein sequence ID" value="KAI5422332.1"/>
    <property type="molecule type" value="Genomic_DNA"/>
</dbReference>
<reference evidence="3 4" key="1">
    <citation type="journal article" date="2022" name="Nat. Genet.">
        <title>Improved pea reference genome and pan-genome highlight genomic features and evolutionary characteristics.</title>
        <authorList>
            <person name="Yang T."/>
            <person name="Liu R."/>
            <person name="Luo Y."/>
            <person name="Hu S."/>
            <person name="Wang D."/>
            <person name="Wang C."/>
            <person name="Pandey M.K."/>
            <person name="Ge S."/>
            <person name="Xu Q."/>
            <person name="Li N."/>
            <person name="Li G."/>
            <person name="Huang Y."/>
            <person name="Saxena R.K."/>
            <person name="Ji Y."/>
            <person name="Li M."/>
            <person name="Yan X."/>
            <person name="He Y."/>
            <person name="Liu Y."/>
            <person name="Wang X."/>
            <person name="Xiang C."/>
            <person name="Varshney R.K."/>
            <person name="Ding H."/>
            <person name="Gao S."/>
            <person name="Zong X."/>
        </authorList>
    </citation>
    <scope>NUCLEOTIDE SEQUENCE [LARGE SCALE GENOMIC DNA]</scope>
    <source>
        <strain evidence="3 4">cv. Zhongwan 6</strain>
    </source>
</reference>
<evidence type="ECO:0000313" key="3">
    <source>
        <dbReference type="EMBL" id="KAI5422332.1"/>
    </source>
</evidence>
<sequence length="122" mass="14276">MSLLTAWILQHFTRISGWASVPEYTEDMPHTISFISLRGNQATEPFRVYLDYLVAEDMHFNSYVNHRQTRPFGDIMLYFRWLTCGSRLTASHLPERVMRQFGYVQTIPKHLSVSTSPALTHR</sequence>
<feature type="signal peptide" evidence="1">
    <location>
        <begin position="1"/>
        <end position="19"/>
    </location>
</feature>
<dbReference type="Gramene" id="Psat04G0569000-T1">
    <property type="protein sequence ID" value="KAI5422332.1"/>
    <property type="gene ID" value="KIW84_045690"/>
</dbReference>
<feature type="domain" description="Aminotransferase-like plant mobile" evidence="2">
    <location>
        <begin position="2"/>
        <end position="111"/>
    </location>
</feature>
<evidence type="ECO:0000313" key="4">
    <source>
        <dbReference type="Proteomes" id="UP001058974"/>
    </source>
</evidence>
<organism evidence="3 4">
    <name type="scientific">Pisum sativum</name>
    <name type="common">Garden pea</name>
    <name type="synonym">Lathyrus oleraceus</name>
    <dbReference type="NCBI Taxonomy" id="3888"/>
    <lineage>
        <taxon>Eukaryota</taxon>
        <taxon>Viridiplantae</taxon>
        <taxon>Streptophyta</taxon>
        <taxon>Embryophyta</taxon>
        <taxon>Tracheophyta</taxon>
        <taxon>Spermatophyta</taxon>
        <taxon>Magnoliopsida</taxon>
        <taxon>eudicotyledons</taxon>
        <taxon>Gunneridae</taxon>
        <taxon>Pentapetalae</taxon>
        <taxon>rosids</taxon>
        <taxon>fabids</taxon>
        <taxon>Fabales</taxon>
        <taxon>Fabaceae</taxon>
        <taxon>Papilionoideae</taxon>
        <taxon>50 kb inversion clade</taxon>
        <taxon>NPAAA clade</taxon>
        <taxon>Hologalegina</taxon>
        <taxon>IRL clade</taxon>
        <taxon>Fabeae</taxon>
        <taxon>Lathyrus</taxon>
    </lineage>
</organism>
<name>A0A9D5AS38_PEA</name>
<evidence type="ECO:0000256" key="1">
    <source>
        <dbReference type="SAM" id="SignalP"/>
    </source>
</evidence>
<dbReference type="Proteomes" id="UP001058974">
    <property type="component" value="Chromosome 4"/>
</dbReference>
<gene>
    <name evidence="3" type="ORF">KIW84_045690</name>
</gene>
<accession>A0A9D5AS38</accession>
<dbReference type="Pfam" id="PF10536">
    <property type="entry name" value="PMD"/>
    <property type="match status" value="1"/>
</dbReference>
<comment type="caution">
    <text evidence="3">The sequence shown here is derived from an EMBL/GenBank/DDBJ whole genome shotgun (WGS) entry which is preliminary data.</text>
</comment>
<keyword evidence="1" id="KW-0732">Signal</keyword>
<protein>
    <recommendedName>
        <fullName evidence="2">Aminotransferase-like plant mobile domain-containing protein</fullName>
    </recommendedName>
</protein>
<dbReference type="AlphaFoldDB" id="A0A9D5AS38"/>